<feature type="region of interest" description="Disordered" evidence="1">
    <location>
        <begin position="1"/>
        <end position="31"/>
    </location>
</feature>
<dbReference type="EMBL" id="BTCM01000001">
    <property type="protein sequence ID" value="GMK53802.1"/>
    <property type="molecule type" value="Genomic_DNA"/>
</dbReference>
<accession>A0AAD3TNU5</accession>
<feature type="compositionally biased region" description="Low complexity" evidence="1">
    <location>
        <begin position="10"/>
        <end position="24"/>
    </location>
</feature>
<evidence type="ECO:0000256" key="1">
    <source>
        <dbReference type="SAM" id="MobiDB-lite"/>
    </source>
</evidence>
<dbReference type="Proteomes" id="UP001222932">
    <property type="component" value="Unassembled WGS sequence"/>
</dbReference>
<proteinExistence type="predicted"/>
<organism evidence="2 3">
    <name type="scientific">Cutaneotrichosporon spelunceum</name>
    <dbReference type="NCBI Taxonomy" id="1672016"/>
    <lineage>
        <taxon>Eukaryota</taxon>
        <taxon>Fungi</taxon>
        <taxon>Dikarya</taxon>
        <taxon>Basidiomycota</taxon>
        <taxon>Agaricomycotina</taxon>
        <taxon>Tremellomycetes</taxon>
        <taxon>Trichosporonales</taxon>
        <taxon>Trichosporonaceae</taxon>
        <taxon>Cutaneotrichosporon</taxon>
    </lineage>
</organism>
<evidence type="ECO:0000313" key="3">
    <source>
        <dbReference type="Proteomes" id="UP001222932"/>
    </source>
</evidence>
<comment type="caution">
    <text evidence="2">The sequence shown here is derived from an EMBL/GenBank/DDBJ whole genome shotgun (WGS) entry which is preliminary data.</text>
</comment>
<dbReference type="AlphaFoldDB" id="A0AAD3TNU5"/>
<feature type="compositionally biased region" description="Acidic residues" evidence="1">
    <location>
        <begin position="288"/>
        <end position="305"/>
    </location>
</feature>
<protein>
    <recommendedName>
        <fullName evidence="4">F-box domain-containing protein</fullName>
    </recommendedName>
</protein>
<keyword evidence="3" id="KW-1185">Reference proteome</keyword>
<reference evidence="2" key="1">
    <citation type="journal article" date="2023" name="BMC Genomics">
        <title>Chromosome-level genome assemblies of Cutaneotrichosporon spp. (Trichosporonales, Basidiomycota) reveal imbalanced evolution between nucleotide sequences and chromosome synteny.</title>
        <authorList>
            <person name="Kobayashi Y."/>
            <person name="Kayamori A."/>
            <person name="Aoki K."/>
            <person name="Shiwa Y."/>
            <person name="Matsutani M."/>
            <person name="Fujita N."/>
            <person name="Sugita T."/>
            <person name="Iwasaki W."/>
            <person name="Tanaka N."/>
            <person name="Takashima M."/>
        </authorList>
    </citation>
    <scope>NUCLEOTIDE SEQUENCE</scope>
    <source>
        <strain evidence="2">HIS016</strain>
    </source>
</reference>
<feature type="region of interest" description="Disordered" evidence="1">
    <location>
        <begin position="279"/>
        <end position="305"/>
    </location>
</feature>
<name>A0AAD3TNU5_9TREE</name>
<evidence type="ECO:0000313" key="2">
    <source>
        <dbReference type="EMBL" id="GMK53802.1"/>
    </source>
</evidence>
<gene>
    <name evidence="2" type="ORF">CspeluHIS016_0103880</name>
</gene>
<evidence type="ECO:0008006" key="4">
    <source>
        <dbReference type="Google" id="ProtNLM"/>
    </source>
</evidence>
<sequence>MPSVPPAQPTSPLRPTSPSQRTTTPVPPTLDATAYPHILDSILSQAGYASLLALRTASRALKEICDTRLFEHVLVFADGRVASRLAPRASLPLLPPSPTALENSYLNDLSSHLDTDDPTRVPTVRLTDAEIKVMVVDIQCPHFDWAELRDVSHLDDNCPCGAPMRTPTGWDASRETSREASTGSCVPVPRHLAPLHGLDLSHTTVRRTGPHECWVPRGANALEHLGSAYTRAGGEWYIFSPSSPSRANMIRRGEREVFVLAGEGVRHILEAIRHPKARQRLEDQWSTDSEDGEEEEEEEEEEDTGLVDRCAGVIADFWVAMPPDALQTWVLVDAESWPSWSDGKHFPLSVEAGLRGAIRSRLVAAGMNSGQIQAVEQRLRFANWGEYVADIGPELVSLESDDHGFIFPP</sequence>
<reference evidence="2" key="2">
    <citation type="submission" date="2023-06" db="EMBL/GenBank/DDBJ databases">
        <authorList>
            <person name="Kobayashi Y."/>
            <person name="Kayamori A."/>
            <person name="Aoki K."/>
            <person name="Shiwa Y."/>
            <person name="Fujita N."/>
            <person name="Sugita T."/>
            <person name="Iwasaki W."/>
            <person name="Tanaka N."/>
            <person name="Takashima M."/>
        </authorList>
    </citation>
    <scope>NUCLEOTIDE SEQUENCE</scope>
    <source>
        <strain evidence="2">HIS016</strain>
    </source>
</reference>